<reference evidence="1 2" key="1">
    <citation type="submission" date="2023-11" db="EMBL/GenBank/DDBJ databases">
        <title>Halocaridina rubra genome assembly.</title>
        <authorList>
            <person name="Smith C."/>
        </authorList>
    </citation>
    <scope>NUCLEOTIDE SEQUENCE [LARGE SCALE GENOMIC DNA]</scope>
    <source>
        <strain evidence="1">EP-1</strain>
        <tissue evidence="1">Whole</tissue>
    </source>
</reference>
<dbReference type="AlphaFoldDB" id="A0AAN8WIL3"/>
<comment type="caution">
    <text evidence="1">The sequence shown here is derived from an EMBL/GenBank/DDBJ whole genome shotgun (WGS) entry which is preliminary data.</text>
</comment>
<accession>A0AAN8WIL3</accession>
<organism evidence="1 2">
    <name type="scientific">Halocaridina rubra</name>
    <name type="common">Hawaiian red shrimp</name>
    <dbReference type="NCBI Taxonomy" id="373956"/>
    <lineage>
        <taxon>Eukaryota</taxon>
        <taxon>Metazoa</taxon>
        <taxon>Ecdysozoa</taxon>
        <taxon>Arthropoda</taxon>
        <taxon>Crustacea</taxon>
        <taxon>Multicrustacea</taxon>
        <taxon>Malacostraca</taxon>
        <taxon>Eumalacostraca</taxon>
        <taxon>Eucarida</taxon>
        <taxon>Decapoda</taxon>
        <taxon>Pleocyemata</taxon>
        <taxon>Caridea</taxon>
        <taxon>Atyoidea</taxon>
        <taxon>Atyidae</taxon>
        <taxon>Halocaridina</taxon>
    </lineage>
</organism>
<evidence type="ECO:0000313" key="1">
    <source>
        <dbReference type="EMBL" id="KAK7066721.1"/>
    </source>
</evidence>
<feature type="non-terminal residue" evidence="1">
    <location>
        <position position="1"/>
    </location>
</feature>
<dbReference type="EMBL" id="JAXCGZ010019049">
    <property type="protein sequence ID" value="KAK7066721.1"/>
    <property type="molecule type" value="Genomic_DNA"/>
</dbReference>
<dbReference type="Proteomes" id="UP001381693">
    <property type="component" value="Unassembled WGS sequence"/>
</dbReference>
<evidence type="ECO:0000313" key="2">
    <source>
        <dbReference type="Proteomes" id="UP001381693"/>
    </source>
</evidence>
<protein>
    <submittedName>
        <fullName evidence="1">Uncharacterized protein</fullName>
    </submittedName>
</protein>
<sequence length="149" mass="16899">NNSEFINYVNGILNEDFKIYKYTLMHACSLASSITGGVTLSGSVPILKLSHQAFVMIYDQRVINTCLPIFRVFSSCQENEMIILCSDNGLMIIFFPGGCKLPETIKGIFEITLLSSVLQNNVKMMDYICEGHQEIFEDKINGYQLYSYH</sequence>
<name>A0AAN8WIL3_HALRR</name>
<keyword evidence="2" id="KW-1185">Reference proteome</keyword>
<proteinExistence type="predicted"/>
<gene>
    <name evidence="1" type="ORF">SK128_005939</name>
</gene>